<dbReference type="InterPro" id="IPR036181">
    <property type="entry name" value="MIT_dom_sf"/>
</dbReference>
<evidence type="ECO:0000256" key="1">
    <source>
        <dbReference type="ARBA" id="ARBA00010193"/>
    </source>
</evidence>
<dbReference type="Proteomes" id="UP001140094">
    <property type="component" value="Unassembled WGS sequence"/>
</dbReference>
<dbReference type="SUPFAM" id="SSF116846">
    <property type="entry name" value="MIT domain"/>
    <property type="match status" value="1"/>
</dbReference>
<keyword evidence="4 6" id="KW-0788">Thiol protease</keyword>
<feature type="domain" description="Calpain catalytic" evidence="8">
    <location>
        <begin position="304"/>
        <end position="615"/>
    </location>
</feature>
<keyword evidence="2 6" id="KW-0645">Protease</keyword>
<evidence type="ECO:0000256" key="4">
    <source>
        <dbReference type="ARBA" id="ARBA00022807"/>
    </source>
</evidence>
<comment type="similarity">
    <text evidence="1">Belongs to the peptidase C2 family. PalB/RIM13 subfamily.</text>
</comment>
<feature type="compositionally biased region" description="Low complexity" evidence="7">
    <location>
        <begin position="251"/>
        <end position="260"/>
    </location>
</feature>
<feature type="active site" evidence="5 6">
    <location>
        <position position="554"/>
    </location>
</feature>
<keyword evidence="10" id="KW-1185">Reference proteome</keyword>
<dbReference type="GO" id="GO:0004198">
    <property type="term" value="F:calcium-dependent cysteine-type endopeptidase activity"/>
    <property type="evidence" value="ECO:0007669"/>
    <property type="project" value="InterPro"/>
</dbReference>
<dbReference type="Pfam" id="PF01067">
    <property type="entry name" value="Calpain_III"/>
    <property type="match status" value="1"/>
</dbReference>
<feature type="active site" evidence="5 6">
    <location>
        <position position="534"/>
    </location>
</feature>
<evidence type="ECO:0000259" key="8">
    <source>
        <dbReference type="PROSITE" id="PS50203"/>
    </source>
</evidence>
<dbReference type="InterPro" id="IPR001300">
    <property type="entry name" value="Peptidase_C2_calpain_cat"/>
</dbReference>
<sequence length="1032" mass="114333">MTDANSLLYKRTTELICEAVAADSQGKYTEALGHYNNALRSITELRQQSTGQQRAAIEAKFCEYASRMGLLLRQTSEVSAYHSELDKAHAALEAVHQLHTSGGDVDTSIKHYVTGITCYQKILRLEKAAVPQSTAARKNWRRELHRFAGICLKEAESAKEATSAIPAASDLASHSPSPTLTAAGHKTMPHLQQKLSGLSLRAANESTGSAQEEEEKAELHHTQQFRQNSTQLAGKTAVLMPGAVNNGIGGSSSSSISTIGTTGGGGGGRSSKNNGSSNKAERLTAEESQVIKTTSHLNGLTFLPWLDDDSDEKFEQHEYFTDSDGLLRLSPKQQRKLREWRRASQIFGRAPIFGQQGCAHIVQETVTDCSFVAALCVSMEYERRFGRQLITRHMYPRGPTGMPEFNPAGKYMVKLFVNGLWRRVVIDDLLPVAENGKLLCTYSTAGDIGQSLMEKAFLKVMGGYDFPGSNSSTDLYVLTGWVPEHIFIQDQAFDSLRTWTRMLNGMHNGDVLLTIATGEMGNDLAAQLGLVPSHAYAVLDVREVCGHRLVMVKNPWSSLRWNGKFSHTDHESWTPELMQQLGYDPATESDDRGVFWIDYDSICHRFDAIHLNWSPAAFNNRASVHFAWELDMGPRQAIYDFSTNPQFTLSIGGSDGSTERQPVWVLLSKHLLKTEENRDFIALHIYDGRNGRRIYEPREAMHIGEYVNTQHVLVQLEATPYERYTLVIAQREKTKSLYFALRVFSDALLVLNKAPVPAFEEEVKGQWGSASAGGNTASPRYLDNPQYQLTISNSPGRTSCSGVITLESAQKHPVNLRVFRGGFLVTRVLEINTIANSGKYRSLFCASDVDGLEPGCSYTIVASTFEPFMFSRFKLRVGLDCPFAITPIPREGAGMRLRELHGRWVPGTDCCGGPVDQCYARNPRFLVRANRQTDVLARLQTPQAEDLPLINLSIFEFSDAVLGRVCASSGSYTNSPQGVATRRFSVGTPRTCADAPAEYLVVASTWEQDVHTSFVLYFYSEHAVDITPLALQ</sequence>
<dbReference type="SMART" id="SM00745">
    <property type="entry name" value="MIT"/>
    <property type="match status" value="1"/>
</dbReference>
<accession>A0A9W8HYU7</accession>
<keyword evidence="3 6" id="KW-0378">Hydrolase</keyword>
<dbReference type="InterPro" id="IPR022682">
    <property type="entry name" value="Calpain_domain_III"/>
</dbReference>
<dbReference type="SUPFAM" id="SSF49758">
    <property type="entry name" value="Calpain large subunit, middle domain (domain III)"/>
    <property type="match status" value="3"/>
</dbReference>
<dbReference type="SUPFAM" id="SSF54001">
    <property type="entry name" value="Cysteine proteinases"/>
    <property type="match status" value="1"/>
</dbReference>
<dbReference type="SMART" id="SM00720">
    <property type="entry name" value="calpain_III"/>
    <property type="match status" value="1"/>
</dbReference>
<dbReference type="Pfam" id="PF04212">
    <property type="entry name" value="MIT"/>
    <property type="match status" value="1"/>
</dbReference>
<evidence type="ECO:0000313" key="10">
    <source>
        <dbReference type="Proteomes" id="UP001140094"/>
    </source>
</evidence>
<evidence type="ECO:0000256" key="6">
    <source>
        <dbReference type="PROSITE-ProRule" id="PRU00239"/>
    </source>
</evidence>
<dbReference type="PROSITE" id="PS50203">
    <property type="entry name" value="CALPAIN_CAT"/>
    <property type="match status" value="1"/>
</dbReference>
<feature type="region of interest" description="Disordered" evidence="7">
    <location>
        <begin position="201"/>
        <end position="226"/>
    </location>
</feature>
<dbReference type="EMBL" id="JANBUO010000868">
    <property type="protein sequence ID" value="KAJ2801119.1"/>
    <property type="molecule type" value="Genomic_DNA"/>
</dbReference>
<dbReference type="AlphaFoldDB" id="A0A9W8HYU7"/>
<dbReference type="Gene3D" id="3.90.70.10">
    <property type="entry name" value="Cysteine proteinases"/>
    <property type="match status" value="1"/>
</dbReference>
<dbReference type="GO" id="GO:0006508">
    <property type="term" value="P:proteolysis"/>
    <property type="evidence" value="ECO:0007669"/>
    <property type="project" value="UniProtKB-KW"/>
</dbReference>
<feature type="region of interest" description="Disordered" evidence="7">
    <location>
        <begin position="247"/>
        <end position="284"/>
    </location>
</feature>
<dbReference type="InterPro" id="IPR051297">
    <property type="entry name" value="PalB/RIM13"/>
</dbReference>
<dbReference type="PRINTS" id="PR00704">
    <property type="entry name" value="CALPAIN"/>
</dbReference>
<name>A0A9W8HYU7_9FUNG</name>
<reference evidence="9" key="1">
    <citation type="submission" date="2022-07" db="EMBL/GenBank/DDBJ databases">
        <title>Phylogenomic reconstructions and comparative analyses of Kickxellomycotina fungi.</title>
        <authorList>
            <person name="Reynolds N.K."/>
            <person name="Stajich J.E."/>
            <person name="Barry K."/>
            <person name="Grigoriev I.V."/>
            <person name="Crous P."/>
            <person name="Smith M.E."/>
        </authorList>
    </citation>
    <scope>NUCLEOTIDE SEQUENCE</scope>
    <source>
        <strain evidence="9">NRRL 1565</strain>
    </source>
</reference>
<dbReference type="Gene3D" id="2.60.120.380">
    <property type="match status" value="3"/>
</dbReference>
<dbReference type="InterPro" id="IPR022683">
    <property type="entry name" value="Calpain_III"/>
</dbReference>
<dbReference type="InterPro" id="IPR038765">
    <property type="entry name" value="Papain-like_cys_pep_sf"/>
</dbReference>
<evidence type="ECO:0000256" key="7">
    <source>
        <dbReference type="SAM" id="MobiDB-lite"/>
    </source>
</evidence>
<evidence type="ECO:0000256" key="2">
    <source>
        <dbReference type="ARBA" id="ARBA00022670"/>
    </source>
</evidence>
<proteinExistence type="inferred from homology"/>
<dbReference type="SMART" id="SM00230">
    <property type="entry name" value="CysPc"/>
    <property type="match status" value="1"/>
</dbReference>
<dbReference type="Gene3D" id="1.20.58.80">
    <property type="entry name" value="Phosphotransferase system, lactose/cellobiose-type IIA subunit"/>
    <property type="match status" value="1"/>
</dbReference>
<dbReference type="PANTHER" id="PTHR46143">
    <property type="entry name" value="CALPAIN-7"/>
    <property type="match status" value="1"/>
</dbReference>
<gene>
    <name evidence="9" type="primary">RIM13</name>
    <name evidence="9" type="ORF">H4R20_003804</name>
</gene>
<evidence type="ECO:0000256" key="5">
    <source>
        <dbReference type="PIRSR" id="PIRSR622684-1"/>
    </source>
</evidence>
<feature type="active site" evidence="5 6">
    <location>
        <position position="369"/>
    </location>
</feature>
<dbReference type="Pfam" id="PF00648">
    <property type="entry name" value="Peptidase_C2"/>
    <property type="match status" value="1"/>
</dbReference>
<dbReference type="InterPro" id="IPR022684">
    <property type="entry name" value="Calpain_cysteine_protease"/>
</dbReference>
<dbReference type="InterPro" id="IPR036213">
    <property type="entry name" value="Calpain_III_sf"/>
</dbReference>
<organism evidence="9 10">
    <name type="scientific">Coemansia guatemalensis</name>
    <dbReference type="NCBI Taxonomy" id="2761395"/>
    <lineage>
        <taxon>Eukaryota</taxon>
        <taxon>Fungi</taxon>
        <taxon>Fungi incertae sedis</taxon>
        <taxon>Zoopagomycota</taxon>
        <taxon>Kickxellomycotina</taxon>
        <taxon>Kickxellomycetes</taxon>
        <taxon>Kickxellales</taxon>
        <taxon>Kickxellaceae</taxon>
        <taxon>Coemansia</taxon>
    </lineage>
</organism>
<protein>
    <submittedName>
        <fullName evidence="9">Cysteine protease</fullName>
    </submittedName>
</protein>
<dbReference type="CDD" id="cd00044">
    <property type="entry name" value="CysPc"/>
    <property type="match status" value="1"/>
</dbReference>
<evidence type="ECO:0000313" key="9">
    <source>
        <dbReference type="EMBL" id="KAJ2801119.1"/>
    </source>
</evidence>
<evidence type="ECO:0000256" key="3">
    <source>
        <dbReference type="ARBA" id="ARBA00022801"/>
    </source>
</evidence>
<comment type="caution">
    <text evidence="9">The sequence shown here is derived from an EMBL/GenBank/DDBJ whole genome shotgun (WGS) entry which is preliminary data.</text>
</comment>
<dbReference type="InterPro" id="IPR007330">
    <property type="entry name" value="MIT_dom"/>
</dbReference>
<dbReference type="OrthoDB" id="167576at2759"/>
<dbReference type="PANTHER" id="PTHR46143:SF1">
    <property type="entry name" value="CALPAIN-7"/>
    <property type="match status" value="1"/>
</dbReference>